<dbReference type="AlphaFoldDB" id="M5FW08"/>
<feature type="domain" description="Major facilitator superfamily (MFS) profile" evidence="7">
    <location>
        <begin position="74"/>
        <end position="539"/>
    </location>
</feature>
<feature type="transmembrane region" description="Helical" evidence="6">
    <location>
        <begin position="419"/>
        <end position="439"/>
    </location>
</feature>
<feature type="transmembrane region" description="Helical" evidence="6">
    <location>
        <begin position="200"/>
        <end position="225"/>
    </location>
</feature>
<dbReference type="SUPFAM" id="SSF103473">
    <property type="entry name" value="MFS general substrate transporter"/>
    <property type="match status" value="1"/>
</dbReference>
<evidence type="ECO:0000256" key="2">
    <source>
        <dbReference type="ARBA" id="ARBA00022692"/>
    </source>
</evidence>
<evidence type="ECO:0000256" key="3">
    <source>
        <dbReference type="ARBA" id="ARBA00022989"/>
    </source>
</evidence>
<feature type="region of interest" description="Disordered" evidence="5">
    <location>
        <begin position="265"/>
        <end position="294"/>
    </location>
</feature>
<protein>
    <submittedName>
        <fullName evidence="8">MFS general substrate transporter</fullName>
    </submittedName>
</protein>
<dbReference type="HOGENOM" id="CLU_008455_13_0_1"/>
<dbReference type="STRING" id="1858805.M5FW08"/>
<dbReference type="GO" id="GO:0005886">
    <property type="term" value="C:plasma membrane"/>
    <property type="evidence" value="ECO:0007669"/>
    <property type="project" value="TreeGrafter"/>
</dbReference>
<keyword evidence="2 6" id="KW-0812">Transmembrane</keyword>
<feature type="transmembrane region" description="Helical" evidence="6">
    <location>
        <begin position="484"/>
        <end position="505"/>
    </location>
</feature>
<proteinExistence type="predicted"/>
<feature type="transmembrane region" description="Helical" evidence="6">
    <location>
        <begin position="380"/>
        <end position="407"/>
    </location>
</feature>
<comment type="subcellular location">
    <subcellularLocation>
        <location evidence="1">Membrane</location>
        <topology evidence="1">Multi-pass membrane protein</topology>
    </subcellularLocation>
</comment>
<keyword evidence="9" id="KW-1185">Reference proteome</keyword>
<feature type="transmembrane region" description="Helical" evidence="6">
    <location>
        <begin position="170"/>
        <end position="193"/>
    </location>
</feature>
<feature type="transmembrane region" description="Helical" evidence="6">
    <location>
        <begin position="141"/>
        <end position="158"/>
    </location>
</feature>
<dbReference type="Gene3D" id="1.20.1250.20">
    <property type="entry name" value="MFS general substrate transporter like domains"/>
    <property type="match status" value="1"/>
</dbReference>
<dbReference type="PANTHER" id="PTHR23502">
    <property type="entry name" value="MAJOR FACILITATOR SUPERFAMILY"/>
    <property type="match status" value="1"/>
</dbReference>
<accession>M5FW08</accession>
<dbReference type="Proteomes" id="UP000030653">
    <property type="component" value="Unassembled WGS sequence"/>
</dbReference>
<evidence type="ECO:0000256" key="6">
    <source>
        <dbReference type="SAM" id="Phobius"/>
    </source>
</evidence>
<dbReference type="InterPro" id="IPR020846">
    <property type="entry name" value="MFS_dom"/>
</dbReference>
<dbReference type="InterPro" id="IPR011701">
    <property type="entry name" value="MFS"/>
</dbReference>
<feature type="transmembrane region" description="Helical" evidence="6">
    <location>
        <begin position="112"/>
        <end position="129"/>
    </location>
</feature>
<evidence type="ECO:0000256" key="4">
    <source>
        <dbReference type="ARBA" id="ARBA00023136"/>
    </source>
</evidence>
<evidence type="ECO:0000256" key="1">
    <source>
        <dbReference type="ARBA" id="ARBA00004141"/>
    </source>
</evidence>
<feature type="transmembrane region" description="Helical" evidence="6">
    <location>
        <begin position="511"/>
        <end position="534"/>
    </location>
</feature>
<organism evidence="8 9">
    <name type="scientific">Dacryopinax primogenitus (strain DJM 731)</name>
    <name type="common">Brown rot fungus</name>
    <dbReference type="NCBI Taxonomy" id="1858805"/>
    <lineage>
        <taxon>Eukaryota</taxon>
        <taxon>Fungi</taxon>
        <taxon>Dikarya</taxon>
        <taxon>Basidiomycota</taxon>
        <taxon>Agaricomycotina</taxon>
        <taxon>Dacrymycetes</taxon>
        <taxon>Dacrymycetales</taxon>
        <taxon>Dacrymycetaceae</taxon>
        <taxon>Dacryopinax</taxon>
    </lineage>
</organism>
<dbReference type="PANTHER" id="PTHR23502:SF20">
    <property type="entry name" value="TRANSPORTER, PUTATIVE (AFU_ORTHOLOGUE AFUA_6G13880)-RELATED"/>
    <property type="match status" value="1"/>
</dbReference>
<feature type="transmembrane region" description="Helical" evidence="6">
    <location>
        <begin position="73"/>
        <end position="92"/>
    </location>
</feature>
<dbReference type="RefSeq" id="XP_040626722.1">
    <property type="nucleotide sequence ID" value="XM_040768847.1"/>
</dbReference>
<keyword evidence="4 6" id="KW-0472">Membrane</keyword>
<reference evidence="8 9" key="1">
    <citation type="journal article" date="2012" name="Science">
        <title>The Paleozoic origin of enzymatic lignin decomposition reconstructed from 31 fungal genomes.</title>
        <authorList>
            <person name="Floudas D."/>
            <person name="Binder M."/>
            <person name="Riley R."/>
            <person name="Barry K."/>
            <person name="Blanchette R.A."/>
            <person name="Henrissat B."/>
            <person name="Martinez A.T."/>
            <person name="Otillar R."/>
            <person name="Spatafora J.W."/>
            <person name="Yadav J.S."/>
            <person name="Aerts A."/>
            <person name="Benoit I."/>
            <person name="Boyd A."/>
            <person name="Carlson A."/>
            <person name="Copeland A."/>
            <person name="Coutinho P.M."/>
            <person name="de Vries R.P."/>
            <person name="Ferreira P."/>
            <person name="Findley K."/>
            <person name="Foster B."/>
            <person name="Gaskell J."/>
            <person name="Glotzer D."/>
            <person name="Gorecki P."/>
            <person name="Heitman J."/>
            <person name="Hesse C."/>
            <person name="Hori C."/>
            <person name="Igarashi K."/>
            <person name="Jurgens J.A."/>
            <person name="Kallen N."/>
            <person name="Kersten P."/>
            <person name="Kohler A."/>
            <person name="Kuees U."/>
            <person name="Kumar T.K.A."/>
            <person name="Kuo A."/>
            <person name="LaButti K."/>
            <person name="Larrondo L.F."/>
            <person name="Lindquist E."/>
            <person name="Ling A."/>
            <person name="Lombard V."/>
            <person name="Lucas S."/>
            <person name="Lundell T."/>
            <person name="Martin R."/>
            <person name="McLaughlin D.J."/>
            <person name="Morgenstern I."/>
            <person name="Morin E."/>
            <person name="Murat C."/>
            <person name="Nagy L.G."/>
            <person name="Nolan M."/>
            <person name="Ohm R.A."/>
            <person name="Patyshakuliyeva A."/>
            <person name="Rokas A."/>
            <person name="Ruiz-Duenas F.J."/>
            <person name="Sabat G."/>
            <person name="Salamov A."/>
            <person name="Samejima M."/>
            <person name="Schmutz J."/>
            <person name="Slot J.C."/>
            <person name="St John F."/>
            <person name="Stenlid J."/>
            <person name="Sun H."/>
            <person name="Sun S."/>
            <person name="Syed K."/>
            <person name="Tsang A."/>
            <person name="Wiebenga A."/>
            <person name="Young D."/>
            <person name="Pisabarro A."/>
            <person name="Eastwood D.C."/>
            <person name="Martin F."/>
            <person name="Cullen D."/>
            <person name="Grigoriev I.V."/>
            <person name="Hibbett D.S."/>
        </authorList>
    </citation>
    <scope>NUCLEOTIDE SEQUENCE [LARGE SCALE GENOMIC DNA]</scope>
    <source>
        <strain evidence="8 9">DJM-731 SS1</strain>
    </source>
</reference>
<dbReference type="Pfam" id="PF07690">
    <property type="entry name" value="MFS_1"/>
    <property type="match status" value="1"/>
</dbReference>
<dbReference type="InterPro" id="IPR036259">
    <property type="entry name" value="MFS_trans_sf"/>
</dbReference>
<dbReference type="GO" id="GO:0022857">
    <property type="term" value="F:transmembrane transporter activity"/>
    <property type="evidence" value="ECO:0007669"/>
    <property type="project" value="InterPro"/>
</dbReference>
<feature type="transmembrane region" description="Helical" evidence="6">
    <location>
        <begin position="338"/>
        <end position="360"/>
    </location>
</feature>
<gene>
    <name evidence="8" type="ORF">DACRYDRAFT_109248</name>
</gene>
<dbReference type="GeneID" id="63683909"/>
<evidence type="ECO:0000313" key="9">
    <source>
        <dbReference type="Proteomes" id="UP000030653"/>
    </source>
</evidence>
<feature type="transmembrane region" description="Helical" evidence="6">
    <location>
        <begin position="231"/>
        <end position="249"/>
    </location>
</feature>
<feature type="transmembrane region" description="Helical" evidence="6">
    <location>
        <begin position="451"/>
        <end position="472"/>
    </location>
</feature>
<dbReference type="OrthoDB" id="5215911at2759"/>
<evidence type="ECO:0000313" key="8">
    <source>
        <dbReference type="EMBL" id="EJT99824.1"/>
    </source>
</evidence>
<dbReference type="PROSITE" id="PS50850">
    <property type="entry name" value="MFS"/>
    <property type="match status" value="1"/>
</dbReference>
<dbReference type="OMA" id="FQGFGMS"/>
<keyword evidence="3 6" id="KW-1133">Transmembrane helix</keyword>
<sequence length="552" mass="60457">MPFGILEDRHLEHVPGTSLIIELDPLKEVGAEVGDTGVPLKRGTGRNSHVILIPQPSDDPNDPLNWPRWKKELLFWPMVFSTGLVGAIGPLLTPGFVQIANEFGVSVDNISSSLNGSCIVAIGIAMFPMATFGQKYGRRPVFLLAAVAEFATSIWAALSTSLTSLTAARVIQGAGMAPLEALVTATIGDVFFVHERGYRLAVWAFAINAGIAVAPIVNGALILHIGWQWCFWIIAILFGISLILMIATFPETSYKREVRPRMVLTEEPQSPVEDEKKDMPDPDSDSSNERLPTGVPTFVSDPTSSYPPRRTWIQDMRPFSGVYDPLPFWKTLLRPLPFFLSPVVIWGTLAYGFTTAWLVVLSVTESLIFSLPPYYFDSQSVGLVSIGALITGILAVFISGPICDWCATGMSKLNAKFRLLLVIPMIILEVMGYVVWGAVQAEGGPWIGPVILIALINFGQGLGITGIVTYVVDAHRGHIPEAFAVINFIKNMLAFGTTYFVNGWVETQGVFNTLATLSGLAAVCLVPTLPMYIFGKRVRSWIHRHPKLFLRE</sequence>
<dbReference type="EMBL" id="JH795868">
    <property type="protein sequence ID" value="EJT99824.1"/>
    <property type="molecule type" value="Genomic_DNA"/>
</dbReference>
<evidence type="ECO:0000256" key="5">
    <source>
        <dbReference type="SAM" id="MobiDB-lite"/>
    </source>
</evidence>
<name>M5FW08_DACPD</name>
<evidence type="ECO:0000259" key="7">
    <source>
        <dbReference type="PROSITE" id="PS50850"/>
    </source>
</evidence>